<dbReference type="AlphaFoldDB" id="A0A1B9Y339"/>
<sequence>MKKKSIIIDEFHHKELVKISNVFGAKYGDFTESMILYFKKTGINPLETTNDNPATMIKVLDKRIVSFLKVQERDILKPLRNEIFEYSAEQKKQYENLSKWIQDAIIKVNKFDSERTQTTNQKLKIISQKIEDIEKNMKKEQEAIYTICELIDQKNKSGLKGKLNSIFNNAN</sequence>
<gene>
    <name evidence="1" type="ORF">BA195_05855</name>
</gene>
<dbReference type="EMBL" id="MAKX01000001">
    <property type="protein sequence ID" value="OCK44207.1"/>
    <property type="molecule type" value="Genomic_DNA"/>
</dbReference>
<dbReference type="OrthoDB" id="1435775at2"/>
<evidence type="ECO:0000313" key="2">
    <source>
        <dbReference type="Proteomes" id="UP000093186"/>
    </source>
</evidence>
<dbReference type="RefSeq" id="WP_068703358.1">
    <property type="nucleotide sequence ID" value="NZ_MAKX01000001.1"/>
</dbReference>
<organism evidence="1 2">
    <name type="scientific">Tenacibaculum soleae</name>
    <dbReference type="NCBI Taxonomy" id="447689"/>
    <lineage>
        <taxon>Bacteria</taxon>
        <taxon>Pseudomonadati</taxon>
        <taxon>Bacteroidota</taxon>
        <taxon>Flavobacteriia</taxon>
        <taxon>Flavobacteriales</taxon>
        <taxon>Flavobacteriaceae</taxon>
        <taxon>Tenacibaculum</taxon>
    </lineage>
</organism>
<comment type="caution">
    <text evidence="1">The sequence shown here is derived from an EMBL/GenBank/DDBJ whole genome shotgun (WGS) entry which is preliminary data.</text>
</comment>
<accession>A0A1B9Y339</accession>
<protein>
    <submittedName>
        <fullName evidence="1">Uncharacterized protein</fullName>
    </submittedName>
</protein>
<evidence type="ECO:0000313" key="1">
    <source>
        <dbReference type="EMBL" id="OCK44207.1"/>
    </source>
</evidence>
<dbReference type="InterPro" id="IPR048012">
    <property type="entry name" value="BfmA-like_N"/>
</dbReference>
<reference evidence="1 2" key="1">
    <citation type="submission" date="2016-06" db="EMBL/GenBank/DDBJ databases">
        <title>Draft Genome Sequence of Tenacibaculum soleae UCD-KL19.</title>
        <authorList>
            <person name="Eisen J.A."/>
            <person name="Coil D.A."/>
            <person name="Lujan K.M."/>
        </authorList>
    </citation>
    <scope>NUCLEOTIDE SEQUENCE [LARGE SCALE GENOMIC DNA]</scope>
    <source>
        <strain evidence="1 2">UCD-KL19</strain>
    </source>
</reference>
<dbReference type="STRING" id="447689.BA195_05855"/>
<name>A0A1B9Y339_9FLAO</name>
<keyword evidence="2" id="KW-1185">Reference proteome</keyword>
<proteinExistence type="predicted"/>
<dbReference type="NCBIfam" id="NF041200">
    <property type="entry name" value="mob_BfmA_Nterm"/>
    <property type="match status" value="1"/>
</dbReference>
<dbReference type="Proteomes" id="UP000093186">
    <property type="component" value="Unassembled WGS sequence"/>
</dbReference>